<feature type="domain" description="Integrase catalytic" evidence="1">
    <location>
        <begin position="119"/>
        <end position="261"/>
    </location>
</feature>
<dbReference type="FunFam" id="1.10.340.70:FF:000003">
    <property type="entry name" value="Protein CBG25708"/>
    <property type="match status" value="1"/>
</dbReference>
<keyword evidence="3" id="KW-1185">Reference proteome</keyword>
<reference evidence="2" key="1">
    <citation type="journal article" date="2023" name="G3 (Bethesda)">
        <title>Whole genome assembly and annotation of the endangered Caribbean coral Acropora cervicornis.</title>
        <authorList>
            <person name="Selwyn J.D."/>
            <person name="Vollmer S.V."/>
        </authorList>
    </citation>
    <scope>NUCLEOTIDE SEQUENCE</scope>
    <source>
        <strain evidence="2">K2</strain>
    </source>
</reference>
<dbReference type="InterPro" id="IPR050951">
    <property type="entry name" value="Retrovirus_Pol_polyprotein"/>
</dbReference>
<comment type="caution">
    <text evidence="2">The sequence shown here is derived from an EMBL/GenBank/DDBJ whole genome shotgun (WGS) entry which is preliminary data.</text>
</comment>
<dbReference type="Gene3D" id="3.30.420.10">
    <property type="entry name" value="Ribonuclease H-like superfamily/Ribonuclease H"/>
    <property type="match status" value="1"/>
</dbReference>
<dbReference type="GO" id="GO:0003676">
    <property type="term" value="F:nucleic acid binding"/>
    <property type="evidence" value="ECO:0007669"/>
    <property type="project" value="InterPro"/>
</dbReference>
<organism evidence="2 3">
    <name type="scientific">Acropora cervicornis</name>
    <name type="common">Staghorn coral</name>
    <dbReference type="NCBI Taxonomy" id="6130"/>
    <lineage>
        <taxon>Eukaryota</taxon>
        <taxon>Metazoa</taxon>
        <taxon>Cnidaria</taxon>
        <taxon>Anthozoa</taxon>
        <taxon>Hexacorallia</taxon>
        <taxon>Scleractinia</taxon>
        <taxon>Astrocoeniina</taxon>
        <taxon>Acroporidae</taxon>
        <taxon>Acropora</taxon>
    </lineage>
</organism>
<dbReference type="PROSITE" id="PS50994">
    <property type="entry name" value="INTEGRASE"/>
    <property type="match status" value="1"/>
</dbReference>
<dbReference type="Pfam" id="PF00665">
    <property type="entry name" value="rve"/>
    <property type="match status" value="1"/>
</dbReference>
<dbReference type="InterPro" id="IPR012337">
    <property type="entry name" value="RNaseH-like_sf"/>
</dbReference>
<evidence type="ECO:0000313" key="2">
    <source>
        <dbReference type="EMBL" id="KAK2557086.1"/>
    </source>
</evidence>
<dbReference type="AlphaFoldDB" id="A0AAD9V0V9"/>
<dbReference type="GO" id="GO:0015074">
    <property type="term" value="P:DNA integration"/>
    <property type="evidence" value="ECO:0007669"/>
    <property type="project" value="InterPro"/>
</dbReference>
<protein>
    <recommendedName>
        <fullName evidence="1">Integrase catalytic domain-containing protein</fullName>
    </recommendedName>
</protein>
<dbReference type="PANTHER" id="PTHR37984">
    <property type="entry name" value="PROTEIN CBG26694"/>
    <property type="match status" value="1"/>
</dbReference>
<dbReference type="InterPro" id="IPR036397">
    <property type="entry name" value="RNaseH_sf"/>
</dbReference>
<dbReference type="InterPro" id="IPR041588">
    <property type="entry name" value="Integrase_H2C2"/>
</dbReference>
<dbReference type="InterPro" id="IPR001584">
    <property type="entry name" value="Integrase_cat-core"/>
</dbReference>
<dbReference type="Gene3D" id="1.10.340.70">
    <property type="match status" value="1"/>
</dbReference>
<sequence length="261" mass="29799">MDAKQMDLIPVYQITSALPATDNRLERTGIVTTADPALQLPEQVQHYWNYREALAIDDGLIFKAHRLVIPNSQRAEYLKDLNAGHLGEEKTPLRARETVFWPGISDDVRNAVKACVVCQGDKPAQQKEPLLLHDVSSLLWFKVAVDIFDYPSHHYLLVADYFSKFPVLKKLVNLTASHVISVLKTIFAEYGIPVTMFTDQGTQFMSEECKEFARRYRFQLEHSSPRYPQSNGFIEAMVKVVKNIMEKAEDSDFDPHLAMLI</sequence>
<dbReference type="Proteomes" id="UP001249851">
    <property type="component" value="Unassembled WGS sequence"/>
</dbReference>
<dbReference type="EMBL" id="JARQWQ010000052">
    <property type="protein sequence ID" value="KAK2557086.1"/>
    <property type="molecule type" value="Genomic_DNA"/>
</dbReference>
<reference evidence="2" key="2">
    <citation type="journal article" date="2023" name="Science">
        <title>Genomic signatures of disease resistance in endangered staghorn corals.</title>
        <authorList>
            <person name="Vollmer S.V."/>
            <person name="Selwyn J.D."/>
            <person name="Despard B.A."/>
            <person name="Roesel C.L."/>
        </authorList>
    </citation>
    <scope>NUCLEOTIDE SEQUENCE</scope>
    <source>
        <strain evidence="2">K2</strain>
    </source>
</reference>
<dbReference type="SUPFAM" id="SSF53098">
    <property type="entry name" value="Ribonuclease H-like"/>
    <property type="match status" value="1"/>
</dbReference>
<accession>A0AAD9V0V9</accession>
<gene>
    <name evidence="2" type="ORF">P5673_020966</name>
</gene>
<name>A0AAD9V0V9_ACRCE</name>
<evidence type="ECO:0000313" key="3">
    <source>
        <dbReference type="Proteomes" id="UP001249851"/>
    </source>
</evidence>
<dbReference type="Pfam" id="PF17921">
    <property type="entry name" value="Integrase_H2C2"/>
    <property type="match status" value="1"/>
</dbReference>
<proteinExistence type="predicted"/>
<dbReference type="PANTHER" id="PTHR37984:SF7">
    <property type="entry name" value="INTEGRASE CATALYTIC DOMAIN-CONTAINING PROTEIN"/>
    <property type="match status" value="1"/>
</dbReference>
<evidence type="ECO:0000259" key="1">
    <source>
        <dbReference type="PROSITE" id="PS50994"/>
    </source>
</evidence>